<evidence type="ECO:0000313" key="2">
    <source>
        <dbReference type="EMBL" id="MDJ1114001.1"/>
    </source>
</evidence>
<feature type="transmembrane region" description="Helical" evidence="1">
    <location>
        <begin position="62"/>
        <end position="82"/>
    </location>
</feature>
<organism evidence="2 3">
    <name type="scientific">Microbacterium dauci</name>
    <dbReference type="NCBI Taxonomy" id="3048008"/>
    <lineage>
        <taxon>Bacteria</taxon>
        <taxon>Bacillati</taxon>
        <taxon>Actinomycetota</taxon>
        <taxon>Actinomycetes</taxon>
        <taxon>Micrococcales</taxon>
        <taxon>Microbacteriaceae</taxon>
        <taxon>Microbacterium</taxon>
    </lineage>
</organism>
<evidence type="ECO:0000256" key="1">
    <source>
        <dbReference type="SAM" id="Phobius"/>
    </source>
</evidence>
<evidence type="ECO:0008006" key="4">
    <source>
        <dbReference type="Google" id="ProtNLM"/>
    </source>
</evidence>
<keyword evidence="1" id="KW-0812">Transmembrane</keyword>
<dbReference type="Proteomes" id="UP001321481">
    <property type="component" value="Unassembled WGS sequence"/>
</dbReference>
<evidence type="ECO:0000313" key="3">
    <source>
        <dbReference type="Proteomes" id="UP001321481"/>
    </source>
</evidence>
<comment type="caution">
    <text evidence="2">The sequence shown here is derived from an EMBL/GenBank/DDBJ whole genome shotgun (WGS) entry which is preliminary data.</text>
</comment>
<reference evidence="2 3" key="1">
    <citation type="submission" date="2023-05" db="EMBL/GenBank/DDBJ databases">
        <title>Microbacterium dauci sp.nov., Isolated from Carrot Rhizosphere Soil.</title>
        <authorList>
            <person name="Xiao Z."/>
            <person name="Zheng J."/>
        </authorList>
    </citation>
    <scope>NUCLEOTIDE SEQUENCE [LARGE SCALE GENOMIC DNA]</scope>
    <source>
        <strain evidence="2 3">LX3-4</strain>
    </source>
</reference>
<gene>
    <name evidence="2" type="ORF">QNI14_06005</name>
</gene>
<protein>
    <recommendedName>
        <fullName evidence="4">Phosphatidate cytidylyltransferase</fullName>
    </recommendedName>
</protein>
<proteinExistence type="predicted"/>
<keyword evidence="1" id="KW-1133">Transmembrane helix</keyword>
<accession>A0ABT6ZDE4</accession>
<keyword evidence="3" id="KW-1185">Reference proteome</keyword>
<sequence length="99" mass="10359">MSTPAPASPTASSKMFGALAAVVIAIPLCFFAVTVAVAVMLCLVAVILVVQGWLLRREESSGGFRLWMLLLPLVPAVLIIALRGYEGAVQLIGFFGVVA</sequence>
<dbReference type="RefSeq" id="WP_283715536.1">
    <property type="nucleotide sequence ID" value="NZ_JASJND010000004.1"/>
</dbReference>
<name>A0ABT6ZDE4_9MICO</name>
<feature type="transmembrane region" description="Helical" evidence="1">
    <location>
        <begin position="20"/>
        <end position="50"/>
    </location>
</feature>
<keyword evidence="1" id="KW-0472">Membrane</keyword>
<dbReference type="EMBL" id="JASJND010000004">
    <property type="protein sequence ID" value="MDJ1114001.1"/>
    <property type="molecule type" value="Genomic_DNA"/>
</dbReference>